<dbReference type="InterPro" id="IPR027417">
    <property type="entry name" value="P-loop_NTPase"/>
</dbReference>
<dbReference type="PANTHER" id="PTHR22878">
    <property type="entry name" value="DYNEIN HEAVY CHAIN 6, AXONEMAL-LIKE-RELATED"/>
    <property type="match status" value="1"/>
</dbReference>
<evidence type="ECO:0000259" key="3">
    <source>
        <dbReference type="Pfam" id="PF18199"/>
    </source>
</evidence>
<dbReference type="EnsemblMetazoa" id="GMOY006836-RA">
    <property type="protein sequence ID" value="GMOY006836-PA"/>
    <property type="gene ID" value="GMOY006836"/>
</dbReference>
<dbReference type="InterPro" id="IPR041658">
    <property type="entry name" value="AAA_lid_11"/>
</dbReference>
<dbReference type="Gene3D" id="3.10.490.20">
    <property type="match status" value="1"/>
</dbReference>
<dbReference type="FunFam" id="1.20.1270.280:FF:000001">
    <property type="entry name" value="dynein heavy chain 7, axonemal"/>
    <property type="match status" value="1"/>
</dbReference>
<accession>A0A1B0G0Q9</accession>
<dbReference type="EMBL" id="CCAG010017890">
    <property type="status" value="NOT_ANNOTATED_CDS"/>
    <property type="molecule type" value="Genomic_DNA"/>
</dbReference>
<dbReference type="GO" id="GO:0051959">
    <property type="term" value="F:dynein light intermediate chain binding"/>
    <property type="evidence" value="ECO:0007669"/>
    <property type="project" value="InterPro"/>
</dbReference>
<dbReference type="GO" id="GO:0030286">
    <property type="term" value="C:dynein complex"/>
    <property type="evidence" value="ECO:0007669"/>
    <property type="project" value="InterPro"/>
</dbReference>
<dbReference type="GO" id="GO:0007018">
    <property type="term" value="P:microtubule-based movement"/>
    <property type="evidence" value="ECO:0007669"/>
    <property type="project" value="InterPro"/>
</dbReference>
<dbReference type="Pfam" id="PF03028">
    <property type="entry name" value="Dynein_heavy"/>
    <property type="match status" value="1"/>
</dbReference>
<protein>
    <recommendedName>
        <fullName evidence="6">Dynein heavy chain</fullName>
    </recommendedName>
</protein>
<dbReference type="GO" id="GO:0008569">
    <property type="term" value="F:minus-end-directed microtubule motor activity"/>
    <property type="evidence" value="ECO:0007669"/>
    <property type="project" value="InterPro"/>
</dbReference>
<reference evidence="4" key="1">
    <citation type="submission" date="2020-05" db="UniProtKB">
        <authorList>
            <consortium name="EnsemblMetazoa"/>
        </authorList>
    </citation>
    <scope>IDENTIFICATION</scope>
    <source>
        <strain evidence="4">Yale</strain>
    </source>
</reference>
<dbReference type="Gene3D" id="1.20.1270.280">
    <property type="match status" value="1"/>
</dbReference>
<evidence type="ECO:0008006" key="6">
    <source>
        <dbReference type="Google" id="ProtNLM"/>
    </source>
</evidence>
<dbReference type="Gene3D" id="3.40.50.300">
    <property type="entry name" value="P-loop containing nucleotide triphosphate hydrolases"/>
    <property type="match status" value="1"/>
</dbReference>
<dbReference type="STRING" id="37546.A0A1B0G0Q9"/>
<feature type="domain" description="Dynein heavy chain region D6 P-loop" evidence="1">
    <location>
        <begin position="137"/>
        <end position="251"/>
    </location>
</feature>
<dbReference type="FunFam" id="1.10.8.720:FF:000001">
    <property type="entry name" value="dynein heavy chain 7, axonemal"/>
    <property type="match status" value="1"/>
</dbReference>
<dbReference type="AlphaFoldDB" id="A0A1B0G0Q9"/>
<sequence length="748" mass="85757">MKTENLVDNAEWLFLLTGGVGLDNPHKNPAKWLGVQSWNEICRLSELPNFKGLREHIEQNLTLWKNFFDSHTPQDNHSIPEPWSKKLSLFQKLLVLRVLRPDKLVPGVLAFVSNVLGEKYVDPPQFDLSASFADSHCCIPLIFILTPGSDPTATLLKFADEQGFGTNRLFSLSLGQGQGPIALKMIDEGIKFGNWVVLQNCHLAKSFMPNLEKICEGMIPDSTHPDFRLWLTSYPAEHFPVVVLQNGIKMTNEPPKGLRSNVVRSMLSDPISDPEWYESCKQSQTFKQLIYSLCFFHAVIQERRYFGPIGWNIPYEFNETDLRISLMQLKMFLDQYEGVNYDALRYLTGECNYGGRVTDDWDRRTLKTILNRYYCPEVLDIEKRFYFDEEKIYYIPVFKEVENYLHYTKDFPLETEPAIFGFHANADIMKDQKETDMLLSHTLLTQDTLSSGADSGGAAQLSPEEVVMNVGKDILTRLPKDFDRDLALTRYPTSYHQSMNTVLVQEMTRFNVLLSTIRSSLTTLHKAIKGLVVMSPPFESVYKSILIGKIPSMWAAKSYPSLKPLGSYIADFLQRLQFLQKWYEDGPPSTFWLSGFFFTQAFLTGAQQNFARKYVIPIDLLAFDYEVLHMEEDQTGGVPPPDDGVFVYGVFLEGARWDRVKNCLAESLPRELFDRMPVIWMKPCKRNDLKEKHVYPCPLYKTAERRGVLSTTGHSTNFVVAMLLECSPSHQISHWIIRGTALLCQLSF</sequence>
<dbReference type="InterPro" id="IPR004273">
    <property type="entry name" value="Dynein_heavy_D6_P-loop"/>
</dbReference>
<feature type="domain" description="Dynein heavy chain C-terminal" evidence="3">
    <location>
        <begin position="432"/>
        <end position="744"/>
    </location>
</feature>
<dbReference type="Proteomes" id="UP000092444">
    <property type="component" value="Unassembled WGS sequence"/>
</dbReference>
<dbReference type="FunFam" id="3.10.490.20:FF:000001">
    <property type="entry name" value="dynein heavy chain 7, axonemal"/>
    <property type="match status" value="1"/>
</dbReference>
<dbReference type="InterPro" id="IPR042219">
    <property type="entry name" value="AAA_lid_11_sf"/>
</dbReference>
<dbReference type="PhylomeDB" id="A0A1B0G0Q9"/>
<organism evidence="4 5">
    <name type="scientific">Glossina morsitans morsitans</name>
    <name type="common">Savannah tsetse fly</name>
    <dbReference type="NCBI Taxonomy" id="37546"/>
    <lineage>
        <taxon>Eukaryota</taxon>
        <taxon>Metazoa</taxon>
        <taxon>Ecdysozoa</taxon>
        <taxon>Arthropoda</taxon>
        <taxon>Hexapoda</taxon>
        <taxon>Insecta</taxon>
        <taxon>Pterygota</taxon>
        <taxon>Neoptera</taxon>
        <taxon>Endopterygota</taxon>
        <taxon>Diptera</taxon>
        <taxon>Brachycera</taxon>
        <taxon>Muscomorpha</taxon>
        <taxon>Hippoboscoidea</taxon>
        <taxon>Glossinidae</taxon>
        <taxon>Glossina</taxon>
    </lineage>
</organism>
<proteinExistence type="predicted"/>
<dbReference type="InterPro" id="IPR041228">
    <property type="entry name" value="Dynein_C"/>
</dbReference>
<evidence type="ECO:0000313" key="5">
    <source>
        <dbReference type="Proteomes" id="UP000092444"/>
    </source>
</evidence>
<dbReference type="InterPro" id="IPR043160">
    <property type="entry name" value="Dynein_C_barrel"/>
</dbReference>
<dbReference type="PANTHER" id="PTHR22878:SF70">
    <property type="entry name" value="DYNEIN HEAVY CHAIN 2, AXONEMAL"/>
    <property type="match status" value="1"/>
</dbReference>
<dbReference type="FunFam" id="3.40.50.300:FF:000362">
    <property type="entry name" value="Dynein, axonemal, heavy chain 6"/>
    <property type="match status" value="1"/>
</dbReference>
<evidence type="ECO:0000259" key="1">
    <source>
        <dbReference type="Pfam" id="PF03028"/>
    </source>
</evidence>
<feature type="domain" description="Dynein heavy chain AAA lid" evidence="2">
    <location>
        <begin position="286"/>
        <end position="426"/>
    </location>
</feature>
<dbReference type="Pfam" id="PF18198">
    <property type="entry name" value="AAA_lid_11"/>
    <property type="match status" value="1"/>
</dbReference>
<dbReference type="Gene3D" id="1.10.8.720">
    <property type="entry name" value="Region D6 of dynein motor"/>
    <property type="match status" value="1"/>
</dbReference>
<name>A0A1B0G0Q9_GLOMM</name>
<evidence type="ECO:0000313" key="4">
    <source>
        <dbReference type="EnsemblMetazoa" id="GMOY006836-PA"/>
    </source>
</evidence>
<keyword evidence="5" id="KW-1185">Reference proteome</keyword>
<evidence type="ECO:0000259" key="2">
    <source>
        <dbReference type="Pfam" id="PF18198"/>
    </source>
</evidence>
<dbReference type="VEuPathDB" id="VectorBase:GMOY006836"/>
<dbReference type="InterPro" id="IPR026983">
    <property type="entry name" value="DHC"/>
</dbReference>
<dbReference type="Pfam" id="PF18199">
    <property type="entry name" value="Dynein_C"/>
    <property type="match status" value="1"/>
</dbReference>
<dbReference type="GO" id="GO:0045505">
    <property type="term" value="F:dynein intermediate chain binding"/>
    <property type="evidence" value="ECO:0007669"/>
    <property type="project" value="InterPro"/>
</dbReference>